<dbReference type="PANTHER" id="PTHR11748:SF111">
    <property type="entry name" value="D-LACTATE DEHYDROGENASE, MITOCHONDRIAL-RELATED"/>
    <property type="match status" value="1"/>
</dbReference>
<keyword evidence="8" id="KW-0408">Iron</keyword>
<dbReference type="InterPro" id="IPR009051">
    <property type="entry name" value="Helical_ferredxn"/>
</dbReference>
<organism evidence="13 14">
    <name type="scientific">Chitinophaga lutea</name>
    <dbReference type="NCBI Taxonomy" id="2488634"/>
    <lineage>
        <taxon>Bacteria</taxon>
        <taxon>Pseudomonadati</taxon>
        <taxon>Bacteroidota</taxon>
        <taxon>Chitinophagia</taxon>
        <taxon>Chitinophagales</taxon>
        <taxon>Chitinophagaceae</taxon>
        <taxon>Chitinophaga</taxon>
    </lineage>
</organism>
<dbReference type="GO" id="GO:1903457">
    <property type="term" value="P:lactate catabolic process"/>
    <property type="evidence" value="ECO:0007669"/>
    <property type="project" value="TreeGrafter"/>
</dbReference>
<dbReference type="RefSeq" id="WP_123848241.1">
    <property type="nucleotide sequence ID" value="NZ_RPDH01000002.1"/>
</dbReference>
<dbReference type="InterPro" id="IPR006094">
    <property type="entry name" value="Oxid_FAD_bind_N"/>
</dbReference>
<evidence type="ECO:0000256" key="6">
    <source>
        <dbReference type="ARBA" id="ARBA00022946"/>
    </source>
</evidence>
<keyword evidence="7" id="KW-0560">Oxidoreductase</keyword>
<keyword evidence="5" id="KW-0274">FAD</keyword>
<gene>
    <name evidence="13" type="ORF">EGT74_19780</name>
</gene>
<comment type="cofactor">
    <cofactor evidence="1">
        <name>FAD</name>
        <dbReference type="ChEBI" id="CHEBI:57692"/>
    </cofactor>
</comment>
<evidence type="ECO:0000256" key="3">
    <source>
        <dbReference type="ARBA" id="ARBA00022630"/>
    </source>
</evidence>
<dbReference type="SUPFAM" id="SSF55103">
    <property type="entry name" value="FAD-linked oxidases, C-terminal domain"/>
    <property type="match status" value="1"/>
</dbReference>
<dbReference type="SUPFAM" id="SSF46548">
    <property type="entry name" value="alpha-helical ferredoxin"/>
    <property type="match status" value="1"/>
</dbReference>
<keyword evidence="6" id="KW-0809">Transit peptide</keyword>
<dbReference type="Gene3D" id="3.30.70.2740">
    <property type="match status" value="1"/>
</dbReference>
<evidence type="ECO:0000259" key="11">
    <source>
        <dbReference type="PROSITE" id="PS51379"/>
    </source>
</evidence>
<keyword evidence="4" id="KW-0479">Metal-binding</keyword>
<dbReference type="AlphaFoldDB" id="A0A3N4PXY4"/>
<dbReference type="GO" id="GO:0046872">
    <property type="term" value="F:metal ion binding"/>
    <property type="evidence" value="ECO:0007669"/>
    <property type="project" value="UniProtKB-KW"/>
</dbReference>
<dbReference type="InterPro" id="IPR036318">
    <property type="entry name" value="FAD-bd_PCMH-like_sf"/>
</dbReference>
<evidence type="ECO:0000313" key="14">
    <source>
        <dbReference type="Proteomes" id="UP000278351"/>
    </source>
</evidence>
<dbReference type="PROSITE" id="PS51379">
    <property type="entry name" value="4FE4S_FER_2"/>
    <property type="match status" value="1"/>
</dbReference>
<dbReference type="Pfam" id="PF02913">
    <property type="entry name" value="FAD-oxidase_C"/>
    <property type="match status" value="1"/>
</dbReference>
<evidence type="ECO:0000256" key="9">
    <source>
        <dbReference type="ARBA" id="ARBA00023014"/>
    </source>
</evidence>
<name>A0A3N4PXY4_9BACT</name>
<dbReference type="PANTHER" id="PTHR11748">
    <property type="entry name" value="D-LACTATE DEHYDROGENASE"/>
    <property type="match status" value="1"/>
</dbReference>
<dbReference type="PROSITE" id="PS00198">
    <property type="entry name" value="4FE4S_FER_1"/>
    <property type="match status" value="1"/>
</dbReference>
<dbReference type="InterPro" id="IPR016167">
    <property type="entry name" value="FAD-bd_PCMH_sub1"/>
</dbReference>
<dbReference type="Gene3D" id="1.10.45.10">
    <property type="entry name" value="Vanillyl-alcohol Oxidase, Chain A, domain 4"/>
    <property type="match status" value="1"/>
</dbReference>
<comment type="caution">
    <text evidence="13">The sequence shown here is derived from an EMBL/GenBank/DDBJ whole genome shotgun (WGS) entry which is preliminary data.</text>
</comment>
<evidence type="ECO:0000256" key="5">
    <source>
        <dbReference type="ARBA" id="ARBA00022827"/>
    </source>
</evidence>
<dbReference type="GO" id="GO:0071949">
    <property type="term" value="F:FAD binding"/>
    <property type="evidence" value="ECO:0007669"/>
    <property type="project" value="InterPro"/>
</dbReference>
<dbReference type="Pfam" id="PF13183">
    <property type="entry name" value="Fer4_8"/>
    <property type="match status" value="1"/>
</dbReference>
<dbReference type="InterPro" id="IPR016166">
    <property type="entry name" value="FAD-bd_PCMH"/>
</dbReference>
<dbReference type="Pfam" id="PF02754">
    <property type="entry name" value="CCG"/>
    <property type="match status" value="1"/>
</dbReference>
<dbReference type="InterPro" id="IPR016164">
    <property type="entry name" value="FAD-linked_Oxase-like_C"/>
</dbReference>
<feature type="domain" description="4Fe-4S ferredoxin-type" evidence="11">
    <location>
        <begin position="527"/>
        <end position="556"/>
    </location>
</feature>
<dbReference type="OrthoDB" id="9767256at2"/>
<evidence type="ECO:0000256" key="10">
    <source>
        <dbReference type="ARBA" id="ARBA00038897"/>
    </source>
</evidence>
<dbReference type="InterPro" id="IPR004017">
    <property type="entry name" value="Cys_rich_dom"/>
</dbReference>
<reference evidence="13 14" key="1">
    <citation type="submission" date="2018-11" db="EMBL/GenBank/DDBJ databases">
        <title>Chitinophaga lutea sp.nov., isolate from arsenic contaminated soil.</title>
        <authorList>
            <person name="Zong Y."/>
        </authorList>
    </citation>
    <scope>NUCLEOTIDE SEQUENCE [LARGE SCALE GENOMIC DNA]</scope>
    <source>
        <strain evidence="13 14">ZY74</strain>
    </source>
</reference>
<dbReference type="GO" id="GO:0008720">
    <property type="term" value="F:D-lactate dehydrogenase (NAD+) activity"/>
    <property type="evidence" value="ECO:0007669"/>
    <property type="project" value="TreeGrafter"/>
</dbReference>
<keyword evidence="14" id="KW-1185">Reference proteome</keyword>
<evidence type="ECO:0000256" key="7">
    <source>
        <dbReference type="ARBA" id="ARBA00023002"/>
    </source>
</evidence>
<evidence type="ECO:0000256" key="1">
    <source>
        <dbReference type="ARBA" id="ARBA00001974"/>
    </source>
</evidence>
<comment type="similarity">
    <text evidence="2">Belongs to the FAD-binding oxidoreductase/transferase type 4 family.</text>
</comment>
<dbReference type="SUPFAM" id="SSF56176">
    <property type="entry name" value="FAD-binding/transporter-associated domain-like"/>
    <property type="match status" value="1"/>
</dbReference>
<sequence>MHPAEGLQRILPEARIKTRLIDRVSYAADAGFYHLVPQAIVQPVNETEIAALFSFSHTHNIPMVFRTGGTSLSGQSITDGILVDLSQYWNRMNIAEEGKLVRVQPGITGAMVNTYLKKYKRKIGPDPSSISAAMMGGILSNNASGMCCGVQYNSYHTTRFIRFMLADGQTFSTETPGDYDRFLQACPALAGELTALRREILANETLYQTIRRKYETKNTVGYSLNSLIDYEHPLDVFAHLLIGAEGTLAFIAEAVLETIPDEPYKSTAMLYFPDIYAACQAIQPLKDAGALMVELMDRASLRAVEHLPGMDPFVKTLPPGAAALLIEFQEPGVAELELRVNGFLAETGRLSLLNAPVFTIDPDEREFLWKVRKGMFPAVGAVRASGTTVILEDVAFPLDTLGDAILELQDLFRKYNYDNAIIFGHARDGNIHFVVTQSFNDAAEIDRYDRFLREVVELVVKKYNGTLKAEHGTGRNMAPFVETEWGGDAYRIMQRIKAAADPLALLNPGVIINSDKEVHIKNLKQLPSVEAEVDRCIECGYCEPVCPSRNLTTTPRRRIVVRRSLEAMKLAHKEEDRKTLLEQYQYDVLDTCAVDGLCAGACPVDINTGDLVKRLRRENHSVSANKTALWVARHFRATEKAARIGLTVAMGFSTVLGHKAMTGITRLLRKISPAIPLWSDQFVTPPSLKALKHAPAGGNNGTVVYFPACISRLLGSSHTGKKNIMETFLEVSAKAGIGVKVLENAEGSCCGQIFHSKGFGGAYQFTANRIIEQLWNSTEQGRFPVVIDVSSCAYTLHGHRPHLTPENQVRFDQLRIIDSVDYLHDMVMNACKPGVKKENIVLHPVCSLKKMGTETKFRKIAERFAEKVTVPVQAGCCGMAGDRGFLFPELTASATFHEASEVKANEYTGYYSSTKTCEMAMTEAVNKNYESILYMVNECTV</sequence>
<dbReference type="Pfam" id="PF01565">
    <property type="entry name" value="FAD_binding_4"/>
    <property type="match status" value="1"/>
</dbReference>
<dbReference type="EC" id="1.1.2.4" evidence="10"/>
<dbReference type="Proteomes" id="UP000278351">
    <property type="component" value="Unassembled WGS sequence"/>
</dbReference>
<protein>
    <recommendedName>
        <fullName evidence="10">D-lactate dehydrogenase (cytochrome)</fullName>
        <ecNumber evidence="10">1.1.2.4</ecNumber>
    </recommendedName>
</protein>
<dbReference type="GO" id="GO:0051536">
    <property type="term" value="F:iron-sulfur cluster binding"/>
    <property type="evidence" value="ECO:0007669"/>
    <property type="project" value="UniProtKB-KW"/>
</dbReference>
<evidence type="ECO:0000256" key="4">
    <source>
        <dbReference type="ARBA" id="ARBA00022723"/>
    </source>
</evidence>
<keyword evidence="3" id="KW-0285">Flavoprotein</keyword>
<proteinExistence type="inferred from homology"/>
<dbReference type="InterPro" id="IPR017896">
    <property type="entry name" value="4Fe4S_Fe-S-bd"/>
</dbReference>
<dbReference type="InterPro" id="IPR016171">
    <property type="entry name" value="Vanillyl_alc_oxidase_C-sub2"/>
</dbReference>
<evidence type="ECO:0000256" key="2">
    <source>
        <dbReference type="ARBA" id="ARBA00008000"/>
    </source>
</evidence>
<evidence type="ECO:0000259" key="12">
    <source>
        <dbReference type="PROSITE" id="PS51387"/>
    </source>
</evidence>
<dbReference type="InterPro" id="IPR016169">
    <property type="entry name" value="FAD-bd_PCMH_sub2"/>
</dbReference>
<keyword evidence="9" id="KW-0411">Iron-sulfur</keyword>
<dbReference type="InterPro" id="IPR004113">
    <property type="entry name" value="FAD-bd_oxidored_4_C"/>
</dbReference>
<evidence type="ECO:0000256" key="8">
    <source>
        <dbReference type="ARBA" id="ARBA00023004"/>
    </source>
</evidence>
<dbReference type="EMBL" id="RPDH01000002">
    <property type="protein sequence ID" value="RPE10001.1"/>
    <property type="molecule type" value="Genomic_DNA"/>
</dbReference>
<dbReference type="Gene3D" id="3.30.70.2190">
    <property type="match status" value="1"/>
</dbReference>
<dbReference type="Gene3D" id="3.30.465.10">
    <property type="match status" value="1"/>
</dbReference>
<dbReference type="Gene3D" id="3.30.43.10">
    <property type="entry name" value="Uridine Diphospho-n-acetylenolpyruvylglucosamine Reductase, domain 2"/>
    <property type="match status" value="1"/>
</dbReference>
<dbReference type="PROSITE" id="PS51387">
    <property type="entry name" value="FAD_PCMH"/>
    <property type="match status" value="1"/>
</dbReference>
<dbReference type="Gene3D" id="1.10.1060.10">
    <property type="entry name" value="Alpha-helical ferredoxin"/>
    <property type="match status" value="1"/>
</dbReference>
<evidence type="ECO:0000313" key="13">
    <source>
        <dbReference type="EMBL" id="RPE10001.1"/>
    </source>
</evidence>
<dbReference type="InterPro" id="IPR017900">
    <property type="entry name" value="4Fe4S_Fe_S_CS"/>
</dbReference>
<feature type="domain" description="FAD-binding PCMH-type" evidence="12">
    <location>
        <begin position="33"/>
        <end position="261"/>
    </location>
</feature>
<accession>A0A3N4PXY4</accession>
<dbReference type="GO" id="GO:0004458">
    <property type="term" value="F:D-lactate dehydrogenase (cytochrome) activity"/>
    <property type="evidence" value="ECO:0007669"/>
    <property type="project" value="UniProtKB-EC"/>
</dbReference>